<dbReference type="Proteomes" id="UP000442109">
    <property type="component" value="Unassembled WGS sequence"/>
</dbReference>
<dbReference type="SUPFAM" id="SSF47090">
    <property type="entry name" value="PGBD-like"/>
    <property type="match status" value="1"/>
</dbReference>
<evidence type="ECO:0000313" key="5">
    <source>
        <dbReference type="EMBL" id="MUG31649.1"/>
    </source>
</evidence>
<dbReference type="PANTHER" id="PTHR30163">
    <property type="entry name" value="MEMBRANE-BOUND LYTIC MUREIN TRANSGLYCOSYLASE B"/>
    <property type="match status" value="1"/>
</dbReference>
<accession>A0A844LY82</accession>
<keyword evidence="2" id="KW-0732">Signal</keyword>
<feature type="region of interest" description="Disordered" evidence="1">
    <location>
        <begin position="57"/>
        <end position="78"/>
    </location>
</feature>
<feature type="domain" description="Transglycosylase SLT" evidence="4">
    <location>
        <begin position="79"/>
        <end position="366"/>
    </location>
</feature>
<feature type="domain" description="Peptidoglycan binding-like" evidence="3">
    <location>
        <begin position="388"/>
        <end position="438"/>
    </location>
</feature>
<dbReference type="GO" id="GO:0008933">
    <property type="term" value="F:peptidoglycan lytic transglycosylase activity"/>
    <property type="evidence" value="ECO:0007669"/>
    <property type="project" value="TreeGrafter"/>
</dbReference>
<dbReference type="Pfam" id="PF13406">
    <property type="entry name" value="SLT_2"/>
    <property type="match status" value="1"/>
</dbReference>
<dbReference type="EMBL" id="WFKQ01000001">
    <property type="protein sequence ID" value="MUG31649.1"/>
    <property type="molecule type" value="Genomic_DNA"/>
</dbReference>
<dbReference type="OrthoDB" id="9772911at2"/>
<dbReference type="Gene3D" id="1.10.8.350">
    <property type="entry name" value="Bacterial muramidase"/>
    <property type="match status" value="1"/>
</dbReference>
<dbReference type="InterPro" id="IPR043426">
    <property type="entry name" value="MltB-like"/>
</dbReference>
<dbReference type="SUPFAM" id="SSF53955">
    <property type="entry name" value="Lysozyme-like"/>
    <property type="match status" value="1"/>
</dbReference>
<dbReference type="Gene3D" id="1.10.530.10">
    <property type="match status" value="1"/>
</dbReference>
<dbReference type="InterPro" id="IPR036365">
    <property type="entry name" value="PGBD-like_sf"/>
</dbReference>
<evidence type="ECO:0000259" key="3">
    <source>
        <dbReference type="Pfam" id="PF01471"/>
    </source>
</evidence>
<dbReference type="AlphaFoldDB" id="A0A844LY82"/>
<dbReference type="GO" id="GO:0009253">
    <property type="term" value="P:peptidoglycan catabolic process"/>
    <property type="evidence" value="ECO:0007669"/>
    <property type="project" value="TreeGrafter"/>
</dbReference>
<evidence type="ECO:0000256" key="1">
    <source>
        <dbReference type="SAM" id="MobiDB-lite"/>
    </source>
</evidence>
<dbReference type="InterPro" id="IPR002477">
    <property type="entry name" value="Peptidoglycan-bd-like"/>
</dbReference>
<dbReference type="InterPro" id="IPR023346">
    <property type="entry name" value="Lysozyme-like_dom_sf"/>
</dbReference>
<gene>
    <name evidence="5" type="ORF">GB996_02445</name>
</gene>
<feature type="signal peptide" evidence="2">
    <location>
        <begin position="1"/>
        <end position="41"/>
    </location>
</feature>
<dbReference type="InterPro" id="IPR011970">
    <property type="entry name" value="MltB_2"/>
</dbReference>
<feature type="chain" id="PRO_5032321014" evidence="2">
    <location>
        <begin position="42"/>
        <end position="445"/>
    </location>
</feature>
<reference evidence="5 6" key="1">
    <citation type="journal article" date="2019" name="PLoS ONE">
        <title>Pup mortality in New Zealand sea lions (Phocarctos hookeri) at Enderby Island, Auckland Islands, 2013-18.</title>
        <authorList>
            <person name="Michael S.A."/>
            <person name="Hayman D.T.S."/>
            <person name="Gray R."/>
            <person name="Zhang J."/>
            <person name="Rogers L."/>
            <person name="Roe W.D."/>
        </authorList>
    </citation>
    <scope>NUCLEOTIDE SEQUENCE [LARGE SCALE GENOMIC DNA]</scope>
    <source>
        <strain evidence="5 6">SM868</strain>
    </source>
</reference>
<evidence type="ECO:0000313" key="6">
    <source>
        <dbReference type="Proteomes" id="UP000442109"/>
    </source>
</evidence>
<evidence type="ECO:0000259" key="4">
    <source>
        <dbReference type="Pfam" id="PF13406"/>
    </source>
</evidence>
<keyword evidence="6" id="KW-1185">Reference proteome</keyword>
<proteinExistence type="predicted"/>
<evidence type="ECO:0000256" key="2">
    <source>
        <dbReference type="SAM" id="SignalP"/>
    </source>
</evidence>
<dbReference type="NCBIfam" id="TIGR02283">
    <property type="entry name" value="MltB_2"/>
    <property type="match status" value="1"/>
</dbReference>
<organism evidence="5 6">
    <name type="scientific">Psychrobacter sanguinis</name>
    <dbReference type="NCBI Taxonomy" id="861445"/>
    <lineage>
        <taxon>Bacteria</taxon>
        <taxon>Pseudomonadati</taxon>
        <taxon>Pseudomonadota</taxon>
        <taxon>Gammaproteobacteria</taxon>
        <taxon>Moraxellales</taxon>
        <taxon>Moraxellaceae</taxon>
        <taxon>Psychrobacter</taxon>
    </lineage>
</organism>
<protein>
    <submittedName>
        <fullName evidence="5">Lytic murein transglycosylase</fullName>
    </submittedName>
</protein>
<dbReference type="InterPro" id="IPR036366">
    <property type="entry name" value="PGBDSf"/>
</dbReference>
<feature type="compositionally biased region" description="Pro residues" evidence="1">
    <location>
        <begin position="60"/>
        <end position="72"/>
    </location>
</feature>
<dbReference type="RefSeq" id="WP_155586734.1">
    <property type="nucleotide sequence ID" value="NZ_WFKQ01000001.1"/>
</dbReference>
<dbReference type="Pfam" id="PF01471">
    <property type="entry name" value="PG_binding_1"/>
    <property type="match status" value="1"/>
</dbReference>
<dbReference type="PANTHER" id="PTHR30163:SF8">
    <property type="entry name" value="LYTIC MUREIN TRANSGLYCOSYLASE"/>
    <property type="match status" value="1"/>
</dbReference>
<sequence>MLNSPSLPHQIDTQPSKKLTLLKSTLALVPAIILASCASQAPIQQVPIQKPAPVIVVKPQPTPQPKPQPAPQPQASYSSFSEWKSDFSRRAMSQGYSAYDVSLILDSAQLNQQVISLDSNQAEFVKMPWDYADSAVSGGRVSSGKSKFNEQRSLLSRLESQYGVNAEIIAAIWGMESSYGAVTGNSYIPSSLATLAFEGRRRQWAEDQLLALMQLIQHGDIYPSQLNGSWAGGMGHTQFIPGTWLAQGVDGDGDGRRSPWVTADALSSTANYLSNSGWMRGLSPFYEVTLPASFDYKLLGQKMPGSTWRSMGITPIDGAYLDAGTPFEMWLPAGKDGPALLLSPNFDVIKVYNNSSNYALGVSLLGRAINGQPGIQKAWPRYEQPLTSAQVRNLQQRLTSAGYDTKGIDGIMGTNTRNAFAKWQAANGQTADGFVTQRSASALIW</sequence>
<comment type="caution">
    <text evidence="5">The sequence shown here is derived from an EMBL/GenBank/DDBJ whole genome shotgun (WGS) entry which is preliminary data.</text>
</comment>
<dbReference type="CDD" id="cd13399">
    <property type="entry name" value="Slt35-like"/>
    <property type="match status" value="1"/>
</dbReference>
<dbReference type="Gene3D" id="1.10.101.10">
    <property type="entry name" value="PGBD-like superfamily/PGBD"/>
    <property type="match status" value="1"/>
</dbReference>
<dbReference type="InterPro" id="IPR031304">
    <property type="entry name" value="SLT_2"/>
</dbReference>
<name>A0A844LY82_9GAMM</name>